<dbReference type="OrthoDB" id="4121259at2"/>
<evidence type="ECO:0000313" key="3">
    <source>
        <dbReference type="EMBL" id="AZQ71671.1"/>
    </source>
</evidence>
<evidence type="ECO:0000256" key="1">
    <source>
        <dbReference type="SAM" id="Phobius"/>
    </source>
</evidence>
<gene>
    <name evidence="3" type="ORF">EKH77_11010</name>
</gene>
<feature type="domain" description="YdbS-like PH" evidence="2">
    <location>
        <begin position="78"/>
        <end position="153"/>
    </location>
</feature>
<keyword evidence="1" id="KW-0472">Membrane</keyword>
<feature type="domain" description="YdbS-like PH" evidence="2">
    <location>
        <begin position="424"/>
        <end position="501"/>
    </location>
</feature>
<dbReference type="RefSeq" id="WP_126914224.1">
    <property type="nucleotide sequence ID" value="NZ_CP034587.1"/>
</dbReference>
<protein>
    <recommendedName>
        <fullName evidence="2">YdbS-like PH domain-containing protein</fullName>
    </recommendedName>
</protein>
<keyword evidence="4" id="KW-1185">Reference proteome</keyword>
<evidence type="ECO:0000259" key="2">
    <source>
        <dbReference type="Pfam" id="PF03703"/>
    </source>
</evidence>
<dbReference type="PANTHER" id="PTHR34473:SF3">
    <property type="entry name" value="TRANSMEMBRANE PROTEIN-RELATED"/>
    <property type="match status" value="1"/>
</dbReference>
<feature type="transmembrane region" description="Helical" evidence="1">
    <location>
        <begin position="374"/>
        <end position="394"/>
    </location>
</feature>
<feature type="transmembrane region" description="Helical" evidence="1">
    <location>
        <begin position="21"/>
        <end position="46"/>
    </location>
</feature>
<keyword evidence="1" id="KW-1133">Transmembrane helix</keyword>
<organism evidence="3 4">
    <name type="scientific">Streptomyces luteoverticillatus</name>
    <name type="common">Streptoverticillium luteoverticillatus</name>
    <dbReference type="NCBI Taxonomy" id="66425"/>
    <lineage>
        <taxon>Bacteria</taxon>
        <taxon>Bacillati</taxon>
        <taxon>Actinomycetota</taxon>
        <taxon>Actinomycetes</taxon>
        <taxon>Kitasatosporales</taxon>
        <taxon>Streptomycetaceae</taxon>
        <taxon>Streptomyces</taxon>
    </lineage>
</organism>
<feature type="transmembrane region" description="Helical" evidence="1">
    <location>
        <begin position="193"/>
        <end position="212"/>
    </location>
</feature>
<feature type="transmembrane region" description="Helical" evidence="1">
    <location>
        <begin position="400"/>
        <end position="420"/>
    </location>
</feature>
<evidence type="ECO:0000313" key="4">
    <source>
        <dbReference type="Proteomes" id="UP000267900"/>
    </source>
</evidence>
<feature type="transmembrane region" description="Helical" evidence="1">
    <location>
        <begin position="52"/>
        <end position="71"/>
    </location>
</feature>
<keyword evidence="1" id="KW-0812">Transmembrane</keyword>
<dbReference type="EMBL" id="CP034587">
    <property type="protein sequence ID" value="AZQ71671.1"/>
    <property type="molecule type" value="Genomic_DNA"/>
</dbReference>
<feature type="transmembrane region" description="Helical" evidence="1">
    <location>
        <begin position="238"/>
        <end position="262"/>
    </location>
</feature>
<proteinExistence type="predicted"/>
<dbReference type="InterPro" id="IPR005182">
    <property type="entry name" value="YdbS-like_PH"/>
</dbReference>
<dbReference type="Pfam" id="PF03703">
    <property type="entry name" value="bPH_2"/>
    <property type="match status" value="2"/>
</dbReference>
<dbReference type="AlphaFoldDB" id="A0A3S9PH75"/>
<accession>A0A3S9PH75</accession>
<reference evidence="3 4" key="1">
    <citation type="submission" date="2018-12" db="EMBL/GenBank/DDBJ databases">
        <title>The whole draft genome of Streptomyce luteoverticillatus CGMCC 15060.</title>
        <authorList>
            <person name="Feng Z."/>
            <person name="Chen G."/>
            <person name="Zhang J."/>
            <person name="Zhu H."/>
            <person name="Yu X."/>
            <person name="Zhang W."/>
            <person name="Zhang X."/>
        </authorList>
    </citation>
    <scope>NUCLEOTIDE SEQUENCE [LARGE SCALE GENOMIC DNA]</scope>
    <source>
        <strain evidence="3 4">CGMCC 15060</strain>
    </source>
</reference>
<sequence>MVRLRAPRHPVDPRARAWWTARALLTVSGPAALAAATLLTLCFLFFPGAASWLVPLVTAVLVAPAVAYAVVMPARRCRTHGWELGESALYAVSGWYGRRRRIVPLDRVESVALRRGPLLRRYGLAVVVVGMGPDAEAVRITGVSEPEARRLRAGIEGAVAASAAETAASRTEGGRGAGILAVGRAGWLRYAPLTFWVWGGVLVAGGTTWRVLNAFGVKPWRIGIVRRLWAGYGAGAPWLAALLGLAAVTLLGVAGALAVHAATWWRYRLERTPSGGLDVRRGLFATSVVSIDADRLCGVALREPLLLRAGGGASVRAVAGGLGDRERNRKRSVALPPAPRAEALRVCAEVLGTDGVLEAGALRPAPRVALRRRLVWALGWGVLPVALVLVALGWLLELPVLLWCAAGWVAVASPMVCALARDAYRALGYAVRGRHLVVRSGTFGRETVALERSSVQGWTFTDTPFASRADVVTVTAIVAAGEGGYRIRDMSATEAVQFAEYAAPGIVREFLIQTSA</sequence>
<name>A0A3S9PH75_STRLT</name>
<dbReference type="Proteomes" id="UP000267900">
    <property type="component" value="Chromosome"/>
</dbReference>
<dbReference type="PANTHER" id="PTHR34473">
    <property type="entry name" value="UPF0699 TRANSMEMBRANE PROTEIN YDBS"/>
    <property type="match status" value="1"/>
</dbReference>